<accession>A0ACB6Z762</accession>
<reference evidence="1" key="1">
    <citation type="submission" date="2019-10" db="EMBL/GenBank/DDBJ databases">
        <authorList>
            <consortium name="DOE Joint Genome Institute"/>
            <person name="Kuo A."/>
            <person name="Miyauchi S."/>
            <person name="Kiss E."/>
            <person name="Drula E."/>
            <person name="Kohler A."/>
            <person name="Sanchez-Garcia M."/>
            <person name="Andreopoulos B."/>
            <person name="Barry K.W."/>
            <person name="Bonito G."/>
            <person name="Buee M."/>
            <person name="Carver A."/>
            <person name="Chen C."/>
            <person name="Cichocki N."/>
            <person name="Clum A."/>
            <person name="Culley D."/>
            <person name="Crous P.W."/>
            <person name="Fauchery L."/>
            <person name="Girlanda M."/>
            <person name="Hayes R."/>
            <person name="Keri Z."/>
            <person name="Labutti K."/>
            <person name="Lipzen A."/>
            <person name="Lombard V."/>
            <person name="Magnuson J."/>
            <person name="Maillard F."/>
            <person name="Morin E."/>
            <person name="Murat C."/>
            <person name="Nolan M."/>
            <person name="Ohm R."/>
            <person name="Pangilinan J."/>
            <person name="Pereira M."/>
            <person name="Perotto S."/>
            <person name="Peter M."/>
            <person name="Riley R."/>
            <person name="Sitrit Y."/>
            <person name="Stielow B."/>
            <person name="Szollosi G."/>
            <person name="Zifcakova L."/>
            <person name="Stursova M."/>
            <person name="Spatafora J.W."/>
            <person name="Tedersoo L."/>
            <person name="Vaario L.-M."/>
            <person name="Yamada A."/>
            <person name="Yan M."/>
            <person name="Wang P."/>
            <person name="Xu J."/>
            <person name="Bruns T."/>
            <person name="Baldrian P."/>
            <person name="Vilgalys R."/>
            <person name="Henrissat B."/>
            <person name="Grigoriev I.V."/>
            <person name="Hibbett D."/>
            <person name="Nagy L.G."/>
            <person name="Martin F.M."/>
        </authorList>
    </citation>
    <scope>NUCLEOTIDE SEQUENCE</scope>
    <source>
        <strain evidence="1">P2</strain>
    </source>
</reference>
<gene>
    <name evidence="1" type="ORF">BDM02DRAFT_3156961</name>
</gene>
<dbReference type="EMBL" id="MU118101">
    <property type="protein sequence ID" value="KAF9645168.1"/>
    <property type="molecule type" value="Genomic_DNA"/>
</dbReference>
<proteinExistence type="predicted"/>
<reference evidence="1" key="2">
    <citation type="journal article" date="2020" name="Nat. Commun.">
        <title>Large-scale genome sequencing of mycorrhizal fungi provides insights into the early evolution of symbiotic traits.</title>
        <authorList>
            <person name="Miyauchi S."/>
            <person name="Kiss E."/>
            <person name="Kuo A."/>
            <person name="Drula E."/>
            <person name="Kohler A."/>
            <person name="Sanchez-Garcia M."/>
            <person name="Morin E."/>
            <person name="Andreopoulos B."/>
            <person name="Barry K.W."/>
            <person name="Bonito G."/>
            <person name="Buee M."/>
            <person name="Carver A."/>
            <person name="Chen C."/>
            <person name="Cichocki N."/>
            <person name="Clum A."/>
            <person name="Culley D."/>
            <person name="Crous P.W."/>
            <person name="Fauchery L."/>
            <person name="Girlanda M."/>
            <person name="Hayes R.D."/>
            <person name="Keri Z."/>
            <person name="LaButti K."/>
            <person name="Lipzen A."/>
            <person name="Lombard V."/>
            <person name="Magnuson J."/>
            <person name="Maillard F."/>
            <person name="Murat C."/>
            <person name="Nolan M."/>
            <person name="Ohm R.A."/>
            <person name="Pangilinan J."/>
            <person name="Pereira M.F."/>
            <person name="Perotto S."/>
            <person name="Peter M."/>
            <person name="Pfister S."/>
            <person name="Riley R."/>
            <person name="Sitrit Y."/>
            <person name="Stielow J.B."/>
            <person name="Szollosi G."/>
            <person name="Zifcakova L."/>
            <person name="Stursova M."/>
            <person name="Spatafora J.W."/>
            <person name="Tedersoo L."/>
            <person name="Vaario L.M."/>
            <person name="Yamada A."/>
            <person name="Yan M."/>
            <person name="Wang P."/>
            <person name="Xu J."/>
            <person name="Bruns T."/>
            <person name="Baldrian P."/>
            <person name="Vilgalys R."/>
            <person name="Dunand C."/>
            <person name="Henrissat B."/>
            <person name="Grigoriev I.V."/>
            <person name="Hibbett D."/>
            <person name="Nagy L.G."/>
            <person name="Martin F.M."/>
        </authorList>
    </citation>
    <scope>NUCLEOTIDE SEQUENCE</scope>
    <source>
        <strain evidence="1">P2</strain>
    </source>
</reference>
<protein>
    <submittedName>
        <fullName evidence="1">Uncharacterized protein</fullName>
    </submittedName>
</protein>
<evidence type="ECO:0000313" key="2">
    <source>
        <dbReference type="Proteomes" id="UP000886501"/>
    </source>
</evidence>
<sequence length="580" mass="64693">MDAQEFQESTTIKFEWTLKGLKQLFESSRGKTKSKVTKSVKFGGGRWQVLFYANSGVTGTAASGTNETSTNEGDEDGFISLYLSCEPTAEEKANSVNGKWVREGVFKFGFELRKWGVIRWTVLFNSKEAIDHSFSFKTVNWGWAQFARRDAVYWQPHSVKGPDAFLVVCTITSSPAPPVQPPQIPRLPVPRDLLFSVGTMLDDPAYSDIEFVLPRRGRSSLHGAKTIKAAKKLLQRVEYFDTMFNSGFAEATESVMTFGGRDVDDGCAATASPTSRRYADSDEEDDDTALDTDDDQSMVEFSDGEATHSRIPTAPSVLSTNFTEDESDACLVETDTTEPRNVRQKVTHPSSPRRTTTTALSADPPADKYPPRPMTRVVVRDASYSTYRSVLYYVYTDNIVFAPLSSSFISHAAPDQLALTTATGPSENSSNIRASQSIDSAVISGAKSRREWIKVWENCHPGMPSPCSAKAVYRLADRLDLGDLKQRAFQFIIKSLTVENVPFEVFSTFSAAFEEVRKVQVKYFLDNWSAIRASDAMRNVWQQIRLGRHPGYEEVWPLIAQNLEFKPQPDTISGDESRDV</sequence>
<keyword evidence="2" id="KW-1185">Reference proteome</keyword>
<organism evidence="1 2">
    <name type="scientific">Thelephora ganbajun</name>
    <name type="common">Ganba fungus</name>
    <dbReference type="NCBI Taxonomy" id="370292"/>
    <lineage>
        <taxon>Eukaryota</taxon>
        <taxon>Fungi</taxon>
        <taxon>Dikarya</taxon>
        <taxon>Basidiomycota</taxon>
        <taxon>Agaricomycotina</taxon>
        <taxon>Agaricomycetes</taxon>
        <taxon>Thelephorales</taxon>
        <taxon>Thelephoraceae</taxon>
        <taxon>Thelephora</taxon>
    </lineage>
</organism>
<comment type="caution">
    <text evidence="1">The sequence shown here is derived from an EMBL/GenBank/DDBJ whole genome shotgun (WGS) entry which is preliminary data.</text>
</comment>
<name>A0ACB6Z762_THEGA</name>
<dbReference type="Proteomes" id="UP000886501">
    <property type="component" value="Unassembled WGS sequence"/>
</dbReference>
<evidence type="ECO:0000313" key="1">
    <source>
        <dbReference type="EMBL" id="KAF9645168.1"/>
    </source>
</evidence>